<reference evidence="1 2" key="1">
    <citation type="submission" date="2019-02" db="EMBL/GenBank/DDBJ databases">
        <title>Deep-cultivation of Planctomycetes and their phenomic and genomic characterization uncovers novel biology.</title>
        <authorList>
            <person name="Wiegand S."/>
            <person name="Jogler M."/>
            <person name="Boedeker C."/>
            <person name="Pinto D."/>
            <person name="Vollmers J."/>
            <person name="Rivas-Marin E."/>
            <person name="Kohn T."/>
            <person name="Peeters S.H."/>
            <person name="Heuer A."/>
            <person name="Rast P."/>
            <person name="Oberbeckmann S."/>
            <person name="Bunk B."/>
            <person name="Jeske O."/>
            <person name="Meyerdierks A."/>
            <person name="Storesund J.E."/>
            <person name="Kallscheuer N."/>
            <person name="Luecker S."/>
            <person name="Lage O.M."/>
            <person name="Pohl T."/>
            <person name="Merkel B.J."/>
            <person name="Hornburger P."/>
            <person name="Mueller R.-W."/>
            <person name="Bruemmer F."/>
            <person name="Labrenz M."/>
            <person name="Spormann A.M."/>
            <person name="Op den Camp H."/>
            <person name="Overmann J."/>
            <person name="Amann R."/>
            <person name="Jetten M.S.M."/>
            <person name="Mascher T."/>
            <person name="Medema M.H."/>
            <person name="Devos D.P."/>
            <person name="Kaster A.-K."/>
            <person name="Ovreas L."/>
            <person name="Rohde M."/>
            <person name="Galperin M.Y."/>
            <person name="Jogler C."/>
        </authorList>
    </citation>
    <scope>NUCLEOTIDE SEQUENCE [LARGE SCALE GENOMIC DNA]</scope>
    <source>
        <strain evidence="1 2">Spa11</strain>
    </source>
</reference>
<organism evidence="1 2">
    <name type="scientific">Botrimarina mediterranea</name>
    <dbReference type="NCBI Taxonomy" id="2528022"/>
    <lineage>
        <taxon>Bacteria</taxon>
        <taxon>Pseudomonadati</taxon>
        <taxon>Planctomycetota</taxon>
        <taxon>Planctomycetia</taxon>
        <taxon>Pirellulales</taxon>
        <taxon>Lacipirellulaceae</taxon>
        <taxon>Botrimarina</taxon>
    </lineage>
</organism>
<protein>
    <recommendedName>
        <fullName evidence="3">Prenyltransferase and squalene oxidase repeat protein</fullName>
    </recommendedName>
</protein>
<gene>
    <name evidence="1" type="ORF">Spa11_13490</name>
</gene>
<dbReference type="Proteomes" id="UP000316426">
    <property type="component" value="Chromosome"/>
</dbReference>
<evidence type="ECO:0008006" key="3">
    <source>
        <dbReference type="Google" id="ProtNLM"/>
    </source>
</evidence>
<dbReference type="SUPFAM" id="SSF48239">
    <property type="entry name" value="Terpenoid cyclases/Protein prenyltransferases"/>
    <property type="match status" value="1"/>
</dbReference>
<proteinExistence type="predicted"/>
<evidence type="ECO:0000313" key="2">
    <source>
        <dbReference type="Proteomes" id="UP000316426"/>
    </source>
</evidence>
<dbReference type="AlphaFoldDB" id="A0A518K5U3"/>
<dbReference type="EMBL" id="CP036349">
    <property type="protein sequence ID" value="QDV73156.1"/>
    <property type="molecule type" value="Genomic_DNA"/>
</dbReference>
<accession>A0A518K5U3</accession>
<dbReference type="Gene3D" id="1.50.10.20">
    <property type="match status" value="1"/>
</dbReference>
<dbReference type="RefSeq" id="WP_145109653.1">
    <property type="nucleotide sequence ID" value="NZ_CP036349.1"/>
</dbReference>
<dbReference type="KEGG" id="bmei:Spa11_13490"/>
<name>A0A518K5U3_9BACT</name>
<dbReference type="InterPro" id="IPR008930">
    <property type="entry name" value="Terpenoid_cyclase/PrenylTrfase"/>
</dbReference>
<evidence type="ECO:0000313" key="1">
    <source>
        <dbReference type="EMBL" id="QDV73156.1"/>
    </source>
</evidence>
<keyword evidence="2" id="KW-1185">Reference proteome</keyword>
<sequence length="294" mass="30887">MLPFPTAELTAAIDLAVDHLAAAPIGGYHPGGEAASEPIAWGAVALANAGRNDSANVAAEWLAERQAPDGAVGVTESQDAPYWPTALAMIAWQAVDASAYADRISGGVGWALEQQPWTRPRDPKFGHDTALAGWSWAPATHSWLEPTAFFVVALRAAGLADNARRLEGVRLLVDRLLPSGGANYGNTVVLDQELLEHTHSSGVVAWALSAEDVRDERLKKTIQRLKLVADRPTGAASLAWAARGLAAHQQTDAATAVQVAATLTAAVMKQKGLHKAALLTLAAQEILKQSAGAR</sequence>